<feature type="compositionally biased region" description="Polar residues" evidence="1">
    <location>
        <begin position="14"/>
        <end position="26"/>
    </location>
</feature>
<comment type="caution">
    <text evidence="2">The sequence shown here is derived from an EMBL/GenBank/DDBJ whole genome shotgun (WGS) entry which is preliminary data.</text>
</comment>
<evidence type="ECO:0000313" key="3">
    <source>
        <dbReference type="Proteomes" id="UP000625711"/>
    </source>
</evidence>
<evidence type="ECO:0000313" key="2">
    <source>
        <dbReference type="EMBL" id="KAF7266684.1"/>
    </source>
</evidence>
<dbReference type="AlphaFoldDB" id="A0A834M6D5"/>
<proteinExistence type="predicted"/>
<name>A0A834M6D5_RHYFE</name>
<dbReference type="EMBL" id="JAACXV010014518">
    <property type="protein sequence ID" value="KAF7266684.1"/>
    <property type="molecule type" value="Genomic_DNA"/>
</dbReference>
<feature type="compositionally biased region" description="Basic and acidic residues" evidence="1">
    <location>
        <begin position="34"/>
        <end position="43"/>
    </location>
</feature>
<organism evidence="2 3">
    <name type="scientific">Rhynchophorus ferrugineus</name>
    <name type="common">Red palm weevil</name>
    <name type="synonym">Curculio ferrugineus</name>
    <dbReference type="NCBI Taxonomy" id="354439"/>
    <lineage>
        <taxon>Eukaryota</taxon>
        <taxon>Metazoa</taxon>
        <taxon>Ecdysozoa</taxon>
        <taxon>Arthropoda</taxon>
        <taxon>Hexapoda</taxon>
        <taxon>Insecta</taxon>
        <taxon>Pterygota</taxon>
        <taxon>Neoptera</taxon>
        <taxon>Endopterygota</taxon>
        <taxon>Coleoptera</taxon>
        <taxon>Polyphaga</taxon>
        <taxon>Cucujiformia</taxon>
        <taxon>Curculionidae</taxon>
        <taxon>Dryophthorinae</taxon>
        <taxon>Rhynchophorus</taxon>
    </lineage>
</organism>
<dbReference type="Proteomes" id="UP000625711">
    <property type="component" value="Unassembled WGS sequence"/>
</dbReference>
<evidence type="ECO:0000256" key="1">
    <source>
        <dbReference type="SAM" id="MobiDB-lite"/>
    </source>
</evidence>
<accession>A0A834M6D5</accession>
<feature type="region of interest" description="Disordered" evidence="1">
    <location>
        <begin position="1"/>
        <end position="43"/>
    </location>
</feature>
<reference evidence="2" key="1">
    <citation type="submission" date="2020-08" db="EMBL/GenBank/DDBJ databases">
        <title>Genome sequencing and assembly of the red palm weevil Rhynchophorus ferrugineus.</title>
        <authorList>
            <person name="Dias G.B."/>
            <person name="Bergman C.M."/>
            <person name="Manee M."/>
        </authorList>
    </citation>
    <scope>NUCLEOTIDE SEQUENCE</scope>
    <source>
        <strain evidence="2">AA-2017</strain>
        <tissue evidence="2">Whole larva</tissue>
    </source>
</reference>
<sequence length="125" mass="14689">MAEDTRNHSRKRLNSNNEPTINSGHTQLQQLHHLHNDNADEPNRKRICSLETLKFKITKREGQYENKTAVDDIRQQNIPCDKENIPRRRKNALALRGEEMDELMLKVNALSMDTEQTKEIYKSHI</sequence>
<protein>
    <submittedName>
        <fullName evidence="2">Uncharacterized protein</fullName>
    </submittedName>
</protein>
<gene>
    <name evidence="2" type="ORF">GWI33_020016</name>
</gene>
<keyword evidence="3" id="KW-1185">Reference proteome</keyword>